<evidence type="ECO:0000256" key="1">
    <source>
        <dbReference type="SAM" id="Phobius"/>
    </source>
</evidence>
<dbReference type="EMBL" id="UYYB01013675">
    <property type="protein sequence ID" value="VDM69822.1"/>
    <property type="molecule type" value="Genomic_DNA"/>
</dbReference>
<accession>A0A3P7KRE7</accession>
<keyword evidence="1" id="KW-0472">Membrane</keyword>
<reference evidence="2 3" key="1">
    <citation type="submission" date="2018-11" db="EMBL/GenBank/DDBJ databases">
        <authorList>
            <consortium name="Pathogen Informatics"/>
        </authorList>
    </citation>
    <scope>NUCLEOTIDE SEQUENCE [LARGE SCALE GENOMIC DNA]</scope>
</reference>
<keyword evidence="3" id="KW-1185">Reference proteome</keyword>
<dbReference type="OrthoDB" id="5835829at2759"/>
<organism evidence="2 3">
    <name type="scientific">Strongylus vulgaris</name>
    <name type="common">Blood worm</name>
    <dbReference type="NCBI Taxonomy" id="40348"/>
    <lineage>
        <taxon>Eukaryota</taxon>
        <taxon>Metazoa</taxon>
        <taxon>Ecdysozoa</taxon>
        <taxon>Nematoda</taxon>
        <taxon>Chromadorea</taxon>
        <taxon>Rhabditida</taxon>
        <taxon>Rhabditina</taxon>
        <taxon>Rhabditomorpha</taxon>
        <taxon>Strongyloidea</taxon>
        <taxon>Strongylidae</taxon>
        <taxon>Strongylus</taxon>
    </lineage>
</organism>
<keyword evidence="1" id="KW-0812">Transmembrane</keyword>
<proteinExistence type="predicted"/>
<sequence length="91" mass="10409">MRKKPFSAEERLIKWTNFAIANGVLKELHVQGSRLNFIVYFNIDVITAIVAVLFIFVLVLIELCLGEVDIVSYLNDHPVTINARGDLHYLH</sequence>
<gene>
    <name evidence="2" type="ORF">SVUK_LOCUS4820</name>
</gene>
<evidence type="ECO:0000313" key="2">
    <source>
        <dbReference type="EMBL" id="VDM69822.1"/>
    </source>
</evidence>
<dbReference type="Proteomes" id="UP000270094">
    <property type="component" value="Unassembled WGS sequence"/>
</dbReference>
<feature type="transmembrane region" description="Helical" evidence="1">
    <location>
        <begin position="37"/>
        <end position="61"/>
    </location>
</feature>
<name>A0A3P7KRE7_STRVU</name>
<dbReference type="AlphaFoldDB" id="A0A3P7KRE7"/>
<protein>
    <submittedName>
        <fullName evidence="2">Uncharacterized protein</fullName>
    </submittedName>
</protein>
<evidence type="ECO:0000313" key="3">
    <source>
        <dbReference type="Proteomes" id="UP000270094"/>
    </source>
</evidence>
<keyword evidence="1" id="KW-1133">Transmembrane helix</keyword>